<dbReference type="PANTHER" id="PTHR13715:SF99">
    <property type="entry name" value="INOSITOL 1,4,5-TRISPHOSPHATE RECEPTOR-LIKE PROTEIN A"/>
    <property type="match status" value="1"/>
</dbReference>
<evidence type="ECO:0000256" key="12">
    <source>
        <dbReference type="ARBA" id="ARBA00023303"/>
    </source>
</evidence>
<evidence type="ECO:0000259" key="15">
    <source>
        <dbReference type="PROSITE" id="PS50919"/>
    </source>
</evidence>
<evidence type="ECO:0000256" key="7">
    <source>
        <dbReference type="ARBA" id="ARBA00022989"/>
    </source>
</evidence>
<feature type="compositionally biased region" description="Basic and acidic residues" evidence="14">
    <location>
        <begin position="2635"/>
        <end position="2651"/>
    </location>
</feature>
<feature type="region of interest" description="Disordered" evidence="14">
    <location>
        <begin position="1791"/>
        <end position="1847"/>
    </location>
</feature>
<evidence type="ECO:0000313" key="17">
    <source>
        <dbReference type="RefSeq" id="XP_035824706.1"/>
    </source>
</evidence>
<dbReference type="Gene3D" id="1.25.10.30">
    <property type="entry name" value="IP3 receptor type 1 binding core, RIH domain"/>
    <property type="match status" value="1"/>
</dbReference>
<evidence type="ECO:0000256" key="2">
    <source>
        <dbReference type="ARBA" id="ARBA00009453"/>
    </source>
</evidence>
<dbReference type="GeneID" id="101856168"/>
<keyword evidence="8 13" id="KW-0406">Ion transport</keyword>
<feature type="compositionally biased region" description="Basic residues" evidence="14">
    <location>
        <begin position="1802"/>
        <end position="1811"/>
    </location>
</feature>
<reference evidence="17" key="1">
    <citation type="submission" date="2025-08" db="UniProtKB">
        <authorList>
            <consortium name="RefSeq"/>
        </authorList>
    </citation>
    <scope>IDENTIFICATION</scope>
</reference>
<dbReference type="InterPro" id="IPR014821">
    <property type="entry name" value="Ins145_P3_rcpt"/>
</dbReference>
<proteinExistence type="inferred from homology"/>
<dbReference type="InterPro" id="IPR035910">
    <property type="entry name" value="RyR/IP3R_RIH_dom_sf"/>
</dbReference>
<dbReference type="InterPro" id="IPR015925">
    <property type="entry name" value="Ryanodine_IP3_receptor"/>
</dbReference>
<comment type="subcellular location">
    <subcellularLocation>
        <location evidence="1 13">Endoplasmic reticulum membrane</location>
        <topology evidence="1 13">Multi-pass membrane protein</topology>
    </subcellularLocation>
</comment>
<dbReference type="SUPFAM" id="SSF82109">
    <property type="entry name" value="MIR domain"/>
    <property type="match status" value="2"/>
</dbReference>
<keyword evidence="13" id="KW-0106">Calcium</keyword>
<feature type="transmembrane region" description="Helical" evidence="13">
    <location>
        <begin position="2444"/>
        <end position="2462"/>
    </location>
</feature>
<keyword evidence="11 13" id="KW-1071">Ligand-gated ion channel</keyword>
<keyword evidence="4 13" id="KW-0812">Transmembrane</keyword>
<sequence length="2959" mass="339690">MIPKTKGEFLCVGDFICLYSVDTEGYVNATQSSSSYSEVYIYHDQDRDKPSRIPNPQAVTFQICIQNRYKLSKKLRKLTTSQTTNGTESAMVNKSVLTQTKLAAAAEDADNMSEQKRQQGKRVRYGEIVQLKHVLTNKYIHMCTSQTSHIDKNNMMITLQEYNAKNAQFRILPQYKVKSEGEVVQIYDQIVFESIKSPGHFFHASADFQIDHFNKGSELNLGVERSGFTLVRFCKENPDLELFMKGGSVIRLFHKELEAYLVAEGLFDDDVTEDGQIIQDVHFRIRVMDQHKPRTLSPPSSGNTFWQIEAETSILYGEVIRWEQQVRLRHMTTRKYLCIDANHEISLTTDNEDPKTVFRLHSVLSERDEIHFESYARIEHVLTGFWLHALKDEDYIRKQFRGVEDSQEQSMRGLRWDTANVRQVSASGESMYDDAFTIQYVEKHYVDDFNYVAGMVPFLLNLIRDRSESSLLNAKKTHLTLTAMEELRKFMYVNNVTNKNRQKLMRNLRVIDLLVKILQCPLDGQHDEVNLTSVFKEAYDALYTYMIGRSRKNALYFAKYIDFFQTQFTQKGGIGLNVAQMIVELIRDKRKIVDRITHAQIDEFVSLLEKTQNYRFLDLLHVLCVCDDVAIPNNQSYIVERWLQCEQKGVYLTARGQDINRQPNILYISTSGGKGWLALHEFVNDEDPNYDADKHDFLIHQLDLYKALCYGRNDYAINIITKELRYLTWEETFLSLRSDILPDAIRAKYCDLTTSLFVDVGNNYSVLDHPNICFVYDYVGSKDEEKSQGDFVVKELVAIFPVLRDWIAEFLQQNNLMVSSEIGHNMLIEQVLRLLYHLVKFGYYMDAEDVSQLLPPMLCLLDGRHDVPYPKDKDKGYSKEAMKQVLQFQHSDRYEKAAETEAIVNAKFQALEVLDLLLTYRRNSRLQSFVGKFKIAEQAVAHRKQTHVLSPLLYDTFNPHDQTKKCVRKQRQVIKEMRDMFNSSAIFDMELLTKILIDLTKYKYNKVITKALNILNKVYSSKTNMFNLSFKAQVLLTQDSARVHREVLKNMPVLRRLARAKLDKEQVKLMGSILDDLAEFCHLPMTPDEPHPMNQNILISNGILIILFDILVQEVDIKLFEQYGGMTSVFRKTLYLLKLLARENETVQMHIFERLDILLDVRVVENDLAVALREVFYGNQNTCLKINPRQIQKIVNRAADLQEKGPEFLDLLSMIVKVAGTDLTLKRNQAYVMKYIMQNFKKVAFVLDLSREERESILTENDNMPRLRYFISLLDLLAACAEGENLFIESLCQTILPMDELLLILNNPAIDNVLKKPFLRCLHHVYMKSTGNVVDMQTSEIPHDTMQFERPQHDVFHWELWDYLSSLSIEINRLTDSIRDDPEKLGLHLKTAPEKSGSASAPDFESSTYGTVLYIIEGVLPFLETFYRDFYLPDTAMHSNEADETDHLAKACVMFGEIAGPLLFKPTHMKNLVNCLAVVVPVSNMPNSNLESVMERFASGITVEDTSSAIRRGNIEYYATEVELNAKFRLYARNCAAVFAGHNTVSAQLKFSSKRAYTVIEGDEELPLGEEFQSLVKCFIDTHEKKPDKRFLPAAKLIDQLSISLEYKRLTESARLEMDELNIKCFQVLRAIIHNEERKLPEDWETRTSEHKIEKGLKFIAAIQNMYDQKGAMKKSLPHLASRNDLIAKEVLAFLCIMLFNANSIVQQSMLTYFFSTREEVFFMAVRDRMALSTNSIKEKRSLQTQHEAKMKESSDSKKSRNMFMVTLMALRQIQAYEDAMRQQRLSGWTRRTTRACVKPPEKKKKAKAKKQPAAVDTMGKPVKEKTGKKKKGGKKDSNDPNNGILKKDKEVSFVNPIAKESEALMPDSGTEIDVSIKVEVEPDQESDVVTDTSAFEYKNDGYIELVLKVMARMCDGQNKQLQDYLREQPDNVKSFDIIAEVTRFLNVVYSNINSKNIDLVIQLFETMNEFTAGNQENRVVIYDNKIIDYINFILRSGEFADCSTEKTLELRNSISNLVMSLIEENGPGATEVALEVKDTLDKKAVLALMATCYERHQTDKTKILELKALEEALNDPLGSQTKMASNRNLVTGKKLLKVMQKKQKDEFADGFMDVGYSLYLILARMVDIDPKLFDYLRLTPLQQKAYNFYKKNSMSIEVVKDGDLQKINFRVKNKRVLREEVKEKLKWGVDRSSPSNKIRDLMGWTKDIMKDIAYQQKILKNPVAVLLTKGWLVWNHTVTLLSFAINILMLMTWEAKASLATPGVMDNVTNIPAILKDPTPSITMLNEDNYNVSILVMGGTHNFLSLLVFISYFVCNHPRLPSIRNGIMACKKSLRKNKDEEDEEDKKRKHISKLDARFFSVTTFYYAIFLTLSVGGTLTNGYFFAFHLLNIVNNNQLLSGVIKAVTQNGKSLLWVGVLGLVVFYLYGMIGFALMRSMFDPGEYLYCNTLWQCTITVIRYGLIGDLFEVMKPHSNEKTFEKFGVVVFYHVSFFIFITTIGLNIIFGIIVDTFSELRDLKWTAESDMRDTCFICSRNSYDFEHHGKGFDHHVRHEHNMWSYIFFFIHLNGTKVNDYTALEMYVFKLLGKENYDFFPLDRALSLASMGKDATETKLDDLLGQVTSIVEKQRAEELEQKRREERMKQKQWEQKHRLGSFRRKKGLPGPEEPDPTVTTLAPDDPRLMQLSPLPPSLAAQRRPSFGDYGAGPRASIGDLAARIGESVRRPSITDGRPDPGHRASLADIGRGPSLSDHAGRLSSYLDSRRSSIGDHQGFGAYRQPSTSRYDRLDRQRTLRSMSPVRFDSEPLSSSRYLRGRHSPSRYDVDDPYVRSLSPVRYDDRLRSPARSRRGSSDQDFMGVVITPTARREIPTRDVTSMLSPRGLSTESRQASPRGTTVFFPDTDSLSSFHGDQGPPERMSAGEVYPGEVIEGPVFVQPRDLPGGRERDGDSESVHSGDSRH</sequence>
<feature type="transmembrane region" description="Helical" evidence="13">
    <location>
        <begin position="2482"/>
        <end position="2509"/>
    </location>
</feature>
<dbReference type="Gene3D" id="1.10.287.70">
    <property type="match status" value="1"/>
</dbReference>
<feature type="transmembrane region" description="Helical" evidence="13">
    <location>
        <begin position="2295"/>
        <end position="2316"/>
    </location>
</feature>
<dbReference type="Pfam" id="PF00520">
    <property type="entry name" value="Ion_trans"/>
    <property type="match status" value="1"/>
</dbReference>
<keyword evidence="10 13" id="KW-0675">Receptor</keyword>
<evidence type="ECO:0000256" key="8">
    <source>
        <dbReference type="ARBA" id="ARBA00023065"/>
    </source>
</evidence>
<keyword evidence="7 13" id="KW-1133">Transmembrane helix</keyword>
<evidence type="ECO:0000256" key="9">
    <source>
        <dbReference type="ARBA" id="ARBA00023136"/>
    </source>
</evidence>
<feature type="transmembrane region" description="Helical" evidence="13">
    <location>
        <begin position="2364"/>
        <end position="2393"/>
    </location>
</feature>
<dbReference type="InterPro" id="IPR036300">
    <property type="entry name" value="MIR_dom_sf"/>
</dbReference>
<dbReference type="InterPro" id="IPR000493">
    <property type="entry name" value="InsP3_rcpt"/>
</dbReference>
<comment type="domain">
    <text evidence="13">The receptor contains a calcium channel in its C-terminal extremity. Its large N-terminal cytoplasmic region has the ligand-binding site in the N-terminus and modulatory sites in the middle portion immediately upstream of the channel region.</text>
</comment>
<feature type="compositionally biased region" description="Polar residues" evidence="14">
    <location>
        <begin position="2876"/>
        <end position="2893"/>
    </location>
</feature>
<evidence type="ECO:0000256" key="1">
    <source>
        <dbReference type="ARBA" id="ARBA00004477"/>
    </source>
</evidence>
<feature type="compositionally biased region" description="Basic residues" evidence="14">
    <location>
        <begin position="2652"/>
        <end position="2661"/>
    </location>
</feature>
<name>A0ABM1VQL4_APLCA</name>
<dbReference type="InterPro" id="IPR013662">
    <property type="entry name" value="RIH_assoc-dom"/>
</dbReference>
<feature type="region of interest" description="Disordered" evidence="14">
    <location>
        <begin position="2635"/>
        <end position="2709"/>
    </location>
</feature>
<dbReference type="Pfam" id="PF08709">
    <property type="entry name" value="Ins145_P3_rec"/>
    <property type="match status" value="1"/>
</dbReference>
<dbReference type="PANTHER" id="PTHR13715">
    <property type="entry name" value="RYANODINE RECEPTOR AND IP3 RECEPTOR"/>
    <property type="match status" value="1"/>
</dbReference>
<dbReference type="SMART" id="SM00472">
    <property type="entry name" value="MIR"/>
    <property type="match status" value="3"/>
</dbReference>
<feature type="region of interest" description="Disordered" evidence="14">
    <location>
        <begin position="1737"/>
        <end position="1758"/>
    </location>
</feature>
<dbReference type="PRINTS" id="PR00779">
    <property type="entry name" value="INSP3RECEPTR"/>
</dbReference>
<evidence type="ECO:0000256" key="5">
    <source>
        <dbReference type="ARBA" id="ARBA00022737"/>
    </source>
</evidence>
<keyword evidence="3 13" id="KW-0813">Transport</keyword>
<dbReference type="CDD" id="cd23280">
    <property type="entry name" value="beta-trefoil_MIR_itr-1-like"/>
    <property type="match status" value="1"/>
</dbReference>
<evidence type="ECO:0000256" key="3">
    <source>
        <dbReference type="ARBA" id="ARBA00022448"/>
    </source>
</evidence>
<organism evidence="16 17">
    <name type="scientific">Aplysia californica</name>
    <name type="common">California sea hare</name>
    <dbReference type="NCBI Taxonomy" id="6500"/>
    <lineage>
        <taxon>Eukaryota</taxon>
        <taxon>Metazoa</taxon>
        <taxon>Spiralia</taxon>
        <taxon>Lophotrochozoa</taxon>
        <taxon>Mollusca</taxon>
        <taxon>Gastropoda</taxon>
        <taxon>Heterobranchia</taxon>
        <taxon>Euthyneura</taxon>
        <taxon>Tectipleura</taxon>
        <taxon>Aplysiida</taxon>
        <taxon>Aplysioidea</taxon>
        <taxon>Aplysiidae</taxon>
        <taxon>Aplysia</taxon>
    </lineage>
</organism>
<dbReference type="RefSeq" id="XP_035824706.1">
    <property type="nucleotide sequence ID" value="XM_035968813.1"/>
</dbReference>
<protein>
    <recommendedName>
        <fullName evidence="13">Inositol 1,4,5-trisphosphate receptor</fullName>
    </recommendedName>
</protein>
<comment type="subunit">
    <text evidence="13">Homotetramer.</text>
</comment>
<keyword evidence="12 13" id="KW-0407">Ion channel</keyword>
<feature type="region of interest" description="Disordered" evidence="14">
    <location>
        <begin position="2876"/>
        <end position="2959"/>
    </location>
</feature>
<dbReference type="Gene3D" id="2.80.10.50">
    <property type="match status" value="2"/>
</dbReference>
<dbReference type="PROSITE" id="PS50919">
    <property type="entry name" value="MIR"/>
    <property type="match status" value="1"/>
</dbReference>
<evidence type="ECO:0000256" key="10">
    <source>
        <dbReference type="ARBA" id="ARBA00023170"/>
    </source>
</evidence>
<keyword evidence="5" id="KW-0677">Repeat</keyword>
<evidence type="ECO:0000256" key="14">
    <source>
        <dbReference type="SAM" id="MobiDB-lite"/>
    </source>
</evidence>
<evidence type="ECO:0000256" key="11">
    <source>
        <dbReference type="ARBA" id="ARBA00023286"/>
    </source>
</evidence>
<feature type="transmembrane region" description="Helical" evidence="13">
    <location>
        <begin position="2232"/>
        <end position="2254"/>
    </location>
</feature>
<dbReference type="InterPro" id="IPR000699">
    <property type="entry name" value="RIH_dom"/>
</dbReference>
<dbReference type="Pfam" id="PF01365">
    <property type="entry name" value="RYDR_ITPR"/>
    <property type="match status" value="1"/>
</dbReference>
<evidence type="ECO:0000256" key="13">
    <source>
        <dbReference type="RuleBase" id="RU368044"/>
    </source>
</evidence>
<keyword evidence="13" id="KW-0107">Calcium channel</keyword>
<dbReference type="Pfam" id="PF08454">
    <property type="entry name" value="RIH_assoc"/>
    <property type="match status" value="1"/>
</dbReference>
<keyword evidence="6 13" id="KW-0256">Endoplasmic reticulum</keyword>
<dbReference type="SUPFAM" id="SSF100909">
    <property type="entry name" value="IP3 receptor type 1 binding core, domain 2"/>
    <property type="match status" value="1"/>
</dbReference>
<evidence type="ECO:0000256" key="4">
    <source>
        <dbReference type="ARBA" id="ARBA00022692"/>
    </source>
</evidence>
<dbReference type="Pfam" id="PF02815">
    <property type="entry name" value="MIR"/>
    <property type="match status" value="1"/>
</dbReference>
<comment type="function">
    <text evidence="13">Receptor for inositol 1,4,5-trisphosphate, a second messenger that mediates the release of intracellular calcium.</text>
</comment>
<evidence type="ECO:0000256" key="6">
    <source>
        <dbReference type="ARBA" id="ARBA00022824"/>
    </source>
</evidence>
<gene>
    <name evidence="17" type="primary">LOC101856168</name>
</gene>
<accession>A0ABM1VQL4</accession>
<feature type="domain" description="MIR" evidence="15">
    <location>
        <begin position="120"/>
        <end position="174"/>
    </location>
</feature>
<comment type="similarity">
    <text evidence="2 13">Belongs to the InsP3 receptor family.</text>
</comment>
<keyword evidence="9 13" id="KW-0472">Membrane</keyword>
<keyword evidence="13" id="KW-0109">Calcium transport</keyword>
<dbReference type="InterPro" id="IPR005821">
    <property type="entry name" value="Ion_trans_dom"/>
</dbReference>
<feature type="transmembrane region" description="Helical" evidence="13">
    <location>
        <begin position="2413"/>
        <end position="2432"/>
    </location>
</feature>
<feature type="region of interest" description="Disordered" evidence="14">
    <location>
        <begin position="2722"/>
        <end position="2826"/>
    </location>
</feature>
<evidence type="ECO:0000313" key="16">
    <source>
        <dbReference type="Proteomes" id="UP000694888"/>
    </source>
</evidence>
<feature type="compositionally biased region" description="Basic and acidic residues" evidence="14">
    <location>
        <begin position="2940"/>
        <end position="2959"/>
    </location>
</feature>
<keyword evidence="16" id="KW-1185">Reference proteome</keyword>
<dbReference type="Proteomes" id="UP000694888">
    <property type="component" value="Unplaced"/>
</dbReference>
<dbReference type="InterPro" id="IPR016093">
    <property type="entry name" value="MIR_motif"/>
</dbReference>